<name>A0A1J1HKK0_9DIPT</name>
<dbReference type="EMBL" id="CVRI01000002">
    <property type="protein sequence ID" value="CRK86990.1"/>
    <property type="molecule type" value="Genomic_DNA"/>
</dbReference>
<evidence type="ECO:0000313" key="2">
    <source>
        <dbReference type="EMBL" id="CRK86990.1"/>
    </source>
</evidence>
<accession>A0A1J1HKK0</accession>
<protein>
    <submittedName>
        <fullName evidence="2">CLUMA_CG000803, isoform A</fullName>
    </submittedName>
</protein>
<organism evidence="2 3">
    <name type="scientific">Clunio marinus</name>
    <dbReference type="NCBI Taxonomy" id="568069"/>
    <lineage>
        <taxon>Eukaryota</taxon>
        <taxon>Metazoa</taxon>
        <taxon>Ecdysozoa</taxon>
        <taxon>Arthropoda</taxon>
        <taxon>Hexapoda</taxon>
        <taxon>Insecta</taxon>
        <taxon>Pterygota</taxon>
        <taxon>Neoptera</taxon>
        <taxon>Endopterygota</taxon>
        <taxon>Diptera</taxon>
        <taxon>Nematocera</taxon>
        <taxon>Chironomoidea</taxon>
        <taxon>Chironomidae</taxon>
        <taxon>Clunio</taxon>
    </lineage>
</organism>
<reference evidence="2 3" key="1">
    <citation type="submission" date="2015-04" db="EMBL/GenBank/DDBJ databases">
        <authorList>
            <person name="Syromyatnikov M.Y."/>
            <person name="Popov V.N."/>
        </authorList>
    </citation>
    <scope>NUCLEOTIDE SEQUENCE [LARGE SCALE GENOMIC DNA]</scope>
</reference>
<gene>
    <name evidence="2" type="ORF">CLUMA_CG000803</name>
</gene>
<dbReference type="Proteomes" id="UP000183832">
    <property type="component" value="Unassembled WGS sequence"/>
</dbReference>
<sequence length="88" mass="10474">MSTMRLRLINVEFTFKIYKTNGYLKLLFAFQMSLLITTVIDGKFMDFYALVTFLPLDNIFDVLQREFYEMTRLILLPIHSIRPSLREG</sequence>
<keyword evidence="1" id="KW-1133">Transmembrane helix</keyword>
<proteinExistence type="predicted"/>
<keyword evidence="1" id="KW-0472">Membrane</keyword>
<feature type="transmembrane region" description="Helical" evidence="1">
    <location>
        <begin position="21"/>
        <end position="40"/>
    </location>
</feature>
<dbReference type="AlphaFoldDB" id="A0A1J1HKK0"/>
<keyword evidence="1" id="KW-0812">Transmembrane</keyword>
<evidence type="ECO:0000313" key="3">
    <source>
        <dbReference type="Proteomes" id="UP000183832"/>
    </source>
</evidence>
<evidence type="ECO:0000256" key="1">
    <source>
        <dbReference type="SAM" id="Phobius"/>
    </source>
</evidence>
<keyword evidence="3" id="KW-1185">Reference proteome</keyword>